<reference evidence="4" key="1">
    <citation type="submission" date="2017-05" db="EMBL/GenBank/DDBJ databases">
        <title>Dechlorination kinetics govern the competition between two new strains of the genus Sulfurospirillum.</title>
        <authorList>
            <person name="Buttet G.F."/>
            <person name="Murray A.M."/>
            <person name="Goris T."/>
            <person name="Burion M."/>
            <person name="Lin B."/>
            <person name="Rolle M."/>
            <person name="Maillard J."/>
        </authorList>
    </citation>
    <scope>NUCLEOTIDE SEQUENCE [LARGE SCALE GENOMIC DNA]</scope>
    <source>
        <strain evidence="4">SL2-1</strain>
    </source>
</reference>
<evidence type="ECO:0000256" key="1">
    <source>
        <dbReference type="SAM" id="SignalP"/>
    </source>
</evidence>
<dbReference type="PROSITE" id="PS50206">
    <property type="entry name" value="RHODANESE_3"/>
    <property type="match status" value="2"/>
</dbReference>
<accession>A0A1Y0HSH2</accession>
<evidence type="ECO:0000313" key="3">
    <source>
        <dbReference type="EMBL" id="ARU50103.1"/>
    </source>
</evidence>
<dbReference type="PROSITE" id="PS51257">
    <property type="entry name" value="PROKAR_LIPOPROTEIN"/>
    <property type="match status" value="1"/>
</dbReference>
<dbReference type="InterPro" id="IPR036873">
    <property type="entry name" value="Rhodanese-like_dom_sf"/>
</dbReference>
<sequence length="268" mass="29605">MRIRVFASSLIVAGLLLAGCTNQPETSATPSAKVLNEPTLHVKELMEKFKLENVDYAYVKVAIGNGTRDGAKALLIDARPNPKYLVSTIPSSLNIPDTQIDQYIGQLDKVAKDKEIIVFCGGWDCEKSPIVAGYLKEHGFTNVKLYQAGEPEWIVKNYPEIGLPAAQAIFKNNKALFMDARPYAKYMAGTIPGSMYMSDEELDTLKGRLPIDKTTPIISFCEGYNCAKSHNLAKKLQEFGYQKLVSMPVDTQNGKKLDSKPQPVALKK</sequence>
<dbReference type="InterPro" id="IPR050229">
    <property type="entry name" value="GlpE_sulfurtransferase"/>
</dbReference>
<dbReference type="CDD" id="cd00158">
    <property type="entry name" value="RHOD"/>
    <property type="match status" value="2"/>
</dbReference>
<dbReference type="EMBL" id="CP021416">
    <property type="protein sequence ID" value="ARU50103.1"/>
    <property type="molecule type" value="Genomic_DNA"/>
</dbReference>
<dbReference type="PANTHER" id="PTHR43031">
    <property type="entry name" value="FAD-DEPENDENT OXIDOREDUCTASE"/>
    <property type="match status" value="1"/>
</dbReference>
<dbReference type="AlphaFoldDB" id="A0A1Y0HSH2"/>
<dbReference type="SMART" id="SM00450">
    <property type="entry name" value="RHOD"/>
    <property type="match status" value="2"/>
</dbReference>
<keyword evidence="4" id="KW-1185">Reference proteome</keyword>
<name>A0A1Y0HSH2_9BACT</name>
<dbReference type="SUPFAM" id="SSF52821">
    <property type="entry name" value="Rhodanese/Cell cycle control phosphatase"/>
    <property type="match status" value="2"/>
</dbReference>
<feature type="domain" description="Rhodanese" evidence="2">
    <location>
        <begin position="171"/>
        <end position="241"/>
    </location>
</feature>
<evidence type="ECO:0000313" key="4">
    <source>
        <dbReference type="Proteomes" id="UP000196005"/>
    </source>
</evidence>
<dbReference type="Pfam" id="PF00581">
    <property type="entry name" value="Rhodanese"/>
    <property type="match status" value="2"/>
</dbReference>
<feature type="domain" description="Rhodanese" evidence="2">
    <location>
        <begin position="69"/>
        <end position="162"/>
    </location>
</feature>
<dbReference type="Proteomes" id="UP000196005">
    <property type="component" value="Chromosome"/>
</dbReference>
<dbReference type="PANTHER" id="PTHR43031:SF7">
    <property type="entry name" value="NITRIC OXIDE REDUCTASE FLRD-NAD(+) REDUCTASE"/>
    <property type="match status" value="1"/>
</dbReference>
<gene>
    <name evidence="3" type="ORF">Sdiek1_2971</name>
</gene>
<dbReference type="InterPro" id="IPR001763">
    <property type="entry name" value="Rhodanese-like_dom"/>
</dbReference>
<organism evidence="3 4">
    <name type="scientific">Sulfurospirillum diekertiae</name>
    <dbReference type="NCBI Taxonomy" id="1854492"/>
    <lineage>
        <taxon>Bacteria</taxon>
        <taxon>Pseudomonadati</taxon>
        <taxon>Campylobacterota</taxon>
        <taxon>Epsilonproteobacteria</taxon>
        <taxon>Campylobacterales</taxon>
        <taxon>Sulfurospirillaceae</taxon>
        <taxon>Sulfurospirillum</taxon>
    </lineage>
</organism>
<feature type="chain" id="PRO_5012033280" evidence="1">
    <location>
        <begin position="19"/>
        <end position="268"/>
    </location>
</feature>
<protein>
    <submittedName>
        <fullName evidence="3">Sulfurtransferase</fullName>
    </submittedName>
</protein>
<keyword evidence="1" id="KW-0732">Signal</keyword>
<dbReference type="RefSeq" id="WP_238099047.1">
    <property type="nucleotide sequence ID" value="NZ_CP021416.1"/>
</dbReference>
<dbReference type="KEGG" id="suls:Sdiek1_2971"/>
<feature type="signal peptide" evidence="1">
    <location>
        <begin position="1"/>
        <end position="18"/>
    </location>
</feature>
<evidence type="ECO:0000259" key="2">
    <source>
        <dbReference type="PROSITE" id="PS50206"/>
    </source>
</evidence>
<proteinExistence type="predicted"/>
<dbReference type="Gene3D" id="3.40.250.10">
    <property type="entry name" value="Rhodanese-like domain"/>
    <property type="match status" value="2"/>
</dbReference>